<keyword evidence="4 5" id="KW-0472">Membrane</keyword>
<dbReference type="Pfam" id="PF03151">
    <property type="entry name" value="TPT"/>
    <property type="match status" value="1"/>
</dbReference>
<dbReference type="Proteomes" id="UP001055712">
    <property type="component" value="Unassembled WGS sequence"/>
</dbReference>
<dbReference type="GO" id="GO:0016020">
    <property type="term" value="C:membrane"/>
    <property type="evidence" value="ECO:0007669"/>
    <property type="project" value="UniProtKB-SubCell"/>
</dbReference>
<feature type="domain" description="Sugar phosphate transporter" evidence="6">
    <location>
        <begin position="12"/>
        <end position="297"/>
    </location>
</feature>
<reference evidence="7" key="1">
    <citation type="journal article" date="2019" name="Plant J.">
        <title>Chlorella vulgaris genome assembly and annotation reveals the molecular basis for metabolic acclimation to high light conditions.</title>
        <authorList>
            <person name="Cecchin M."/>
            <person name="Marcolungo L."/>
            <person name="Rossato M."/>
            <person name="Girolomoni L."/>
            <person name="Cosentino E."/>
            <person name="Cuine S."/>
            <person name="Li-Beisson Y."/>
            <person name="Delledonne M."/>
            <person name="Ballottari M."/>
        </authorList>
    </citation>
    <scope>NUCLEOTIDE SEQUENCE</scope>
    <source>
        <strain evidence="7">211/11P</strain>
    </source>
</reference>
<feature type="transmembrane region" description="Helical" evidence="5">
    <location>
        <begin position="278"/>
        <end position="296"/>
    </location>
</feature>
<dbReference type="OrthoDB" id="10261634at2759"/>
<feature type="transmembrane region" description="Helical" evidence="5">
    <location>
        <begin position="252"/>
        <end position="272"/>
    </location>
</feature>
<organism evidence="7 8">
    <name type="scientific">Chlorella vulgaris</name>
    <name type="common">Green alga</name>
    <dbReference type="NCBI Taxonomy" id="3077"/>
    <lineage>
        <taxon>Eukaryota</taxon>
        <taxon>Viridiplantae</taxon>
        <taxon>Chlorophyta</taxon>
        <taxon>core chlorophytes</taxon>
        <taxon>Trebouxiophyceae</taxon>
        <taxon>Chlorellales</taxon>
        <taxon>Chlorellaceae</taxon>
        <taxon>Chlorella clade</taxon>
        <taxon>Chlorella</taxon>
    </lineage>
</organism>
<name>A0A9D4TRS5_CHLVU</name>
<keyword evidence="2 5" id="KW-0812">Transmembrane</keyword>
<feature type="transmembrane region" description="Helical" evidence="5">
    <location>
        <begin position="41"/>
        <end position="63"/>
    </location>
</feature>
<dbReference type="EMBL" id="SIDB01000006">
    <property type="protein sequence ID" value="KAI3431814.1"/>
    <property type="molecule type" value="Genomic_DNA"/>
</dbReference>
<gene>
    <name evidence="7" type="ORF">D9Q98_010567</name>
</gene>
<accession>A0A9D4TRS5</accession>
<evidence type="ECO:0000256" key="1">
    <source>
        <dbReference type="ARBA" id="ARBA00004141"/>
    </source>
</evidence>
<keyword evidence="3 5" id="KW-1133">Transmembrane helix</keyword>
<comment type="subcellular location">
    <subcellularLocation>
        <location evidence="1">Membrane</location>
        <topology evidence="1">Multi-pass membrane protein</topology>
    </subcellularLocation>
</comment>
<evidence type="ECO:0000256" key="4">
    <source>
        <dbReference type="ARBA" id="ARBA00023136"/>
    </source>
</evidence>
<dbReference type="InterPro" id="IPR004853">
    <property type="entry name" value="Sugar_P_trans_dom"/>
</dbReference>
<proteinExistence type="predicted"/>
<evidence type="ECO:0000259" key="6">
    <source>
        <dbReference type="Pfam" id="PF03151"/>
    </source>
</evidence>
<feature type="transmembrane region" description="Helical" evidence="5">
    <location>
        <begin position="106"/>
        <end position="122"/>
    </location>
</feature>
<evidence type="ECO:0000256" key="3">
    <source>
        <dbReference type="ARBA" id="ARBA00022989"/>
    </source>
</evidence>
<evidence type="ECO:0000313" key="8">
    <source>
        <dbReference type="Proteomes" id="UP001055712"/>
    </source>
</evidence>
<dbReference type="PANTHER" id="PTHR11132">
    <property type="entry name" value="SOLUTE CARRIER FAMILY 35"/>
    <property type="match status" value="1"/>
</dbReference>
<feature type="transmembrane region" description="Helical" evidence="5">
    <location>
        <begin position="156"/>
        <end position="176"/>
    </location>
</feature>
<evidence type="ECO:0000313" key="7">
    <source>
        <dbReference type="EMBL" id="KAI3431814.1"/>
    </source>
</evidence>
<evidence type="ECO:0000256" key="2">
    <source>
        <dbReference type="ARBA" id="ARBA00022692"/>
    </source>
</evidence>
<feature type="transmembrane region" description="Helical" evidence="5">
    <location>
        <begin position="75"/>
        <end position="94"/>
    </location>
</feature>
<keyword evidence="8" id="KW-1185">Reference proteome</keyword>
<dbReference type="SUPFAM" id="SSF103481">
    <property type="entry name" value="Multidrug resistance efflux transporter EmrE"/>
    <property type="match status" value="1"/>
</dbReference>
<reference evidence="7" key="2">
    <citation type="submission" date="2020-11" db="EMBL/GenBank/DDBJ databases">
        <authorList>
            <person name="Cecchin M."/>
            <person name="Marcolungo L."/>
            <person name="Rossato M."/>
            <person name="Girolomoni L."/>
            <person name="Cosentino E."/>
            <person name="Cuine S."/>
            <person name="Li-Beisson Y."/>
            <person name="Delledonne M."/>
            <person name="Ballottari M."/>
        </authorList>
    </citation>
    <scope>NUCLEOTIDE SEQUENCE</scope>
    <source>
        <strain evidence="7">211/11P</strain>
        <tissue evidence="7">Whole cell</tissue>
    </source>
</reference>
<sequence>MARLKQAAAHVLLVSVFLCLNSSLNLMNKWALGHAGFRFPFLLSSCHMAFSFAVLAPVALLRGGEQHRRTLDRQWGGILAIGAFMALNIALNNISLLDISLSLNQIIRSAIPVVASLMAMLIESKVPSSQEAASLLVISLGVMLAVWQGALSGKPYAIAFCMAATICNGGFMTVSSKLMSEKLDVVRLGFYVAPVSLACLLPFFLMYELDAFSAYWPANRQIAAAIMLLSSLVAVCYNLAHSLMIKHISAVATTVVGEFKILALIVLSAFLLGERSEFTAKMTAGCVLALLGFGWYSQTKLAEATREQQRREAPRSE</sequence>
<feature type="transmembrane region" description="Helical" evidence="5">
    <location>
        <begin position="188"/>
        <end position="207"/>
    </location>
</feature>
<comment type="caution">
    <text evidence="7">The sequence shown here is derived from an EMBL/GenBank/DDBJ whole genome shotgun (WGS) entry which is preliminary data.</text>
</comment>
<dbReference type="InterPro" id="IPR050186">
    <property type="entry name" value="TPT_transporter"/>
</dbReference>
<evidence type="ECO:0000256" key="5">
    <source>
        <dbReference type="SAM" id="Phobius"/>
    </source>
</evidence>
<feature type="transmembrane region" description="Helical" evidence="5">
    <location>
        <begin position="134"/>
        <end position="150"/>
    </location>
</feature>
<dbReference type="InterPro" id="IPR037185">
    <property type="entry name" value="EmrE-like"/>
</dbReference>
<protein>
    <recommendedName>
        <fullName evidence="6">Sugar phosphate transporter domain-containing protein</fullName>
    </recommendedName>
</protein>
<dbReference type="AlphaFoldDB" id="A0A9D4TRS5"/>
<feature type="transmembrane region" description="Helical" evidence="5">
    <location>
        <begin position="222"/>
        <end position="240"/>
    </location>
</feature>